<dbReference type="PANTHER" id="PTHR39757">
    <property type="match status" value="1"/>
</dbReference>
<dbReference type="PANTHER" id="PTHR39757:SF5">
    <property type="entry name" value="OS02G0190600 PROTEIN"/>
    <property type="match status" value="1"/>
</dbReference>
<keyword evidence="1" id="KW-0732">Signal</keyword>
<sequence length="402" mass="42002">MQARRRVVVMGAGPAGLATALACATRGLAVEIIAPHFRPWTPTYGMWADQLPALDAVVGGTECRTPDLGTQVYPETVVRTSTGGTVELGRGYSRLDNAALHATLLQRLTDAGATTRCGRVAGVVPGPPAVLTLEGGATVHADVVVDARGAGRGTAQQRAWGERVTGPVQELVPDGTALLMDWVALRDRDTPQPPAFLYGFPLADGTTLLEATSLAGRPPVPLTHLRDRLHALLRHRGLTVAGEPERVTIPLDAPSRRGSGIGVGAAAGMIHPATGYSLAPVLRLAPRIADAVAAETDPRRLAAAIEDLRPTGTGALLALGREVLLRFDEQRTDEFFGGFFTLPAATWSAYLDPTSPAVQVATAMVRLGPALPTPARRALARAVVGTGAAGVRSTVRRGLSRS</sequence>
<reference evidence="2" key="1">
    <citation type="submission" date="2021-01" db="EMBL/GenBank/DDBJ databases">
        <title>KCTC 19127 draft genome.</title>
        <authorList>
            <person name="An D."/>
        </authorList>
    </citation>
    <scope>NUCLEOTIDE SEQUENCE</scope>
    <source>
        <strain evidence="2">KCTC 19127</strain>
    </source>
</reference>
<dbReference type="RefSeq" id="WP_205257815.1">
    <property type="nucleotide sequence ID" value="NZ_BAAAPV010000005.1"/>
</dbReference>
<evidence type="ECO:0000313" key="3">
    <source>
        <dbReference type="Proteomes" id="UP000663801"/>
    </source>
</evidence>
<dbReference type="AlphaFoldDB" id="A0A938YHC5"/>
<dbReference type="SUPFAM" id="SSF51905">
    <property type="entry name" value="FAD/NAD(P)-binding domain"/>
    <property type="match status" value="1"/>
</dbReference>
<evidence type="ECO:0008006" key="4">
    <source>
        <dbReference type="Google" id="ProtNLM"/>
    </source>
</evidence>
<gene>
    <name evidence="2" type="ORF">JL107_14690</name>
</gene>
<evidence type="ECO:0000256" key="1">
    <source>
        <dbReference type="SAM" id="SignalP"/>
    </source>
</evidence>
<dbReference type="Gene3D" id="3.50.50.60">
    <property type="entry name" value="FAD/NAD(P)-binding domain"/>
    <property type="match status" value="1"/>
</dbReference>
<name>A0A938YHC5_9ACTN</name>
<dbReference type="PROSITE" id="PS51257">
    <property type="entry name" value="PROKAR_LIPOPROTEIN"/>
    <property type="match status" value="1"/>
</dbReference>
<dbReference type="EMBL" id="JAERWL010000012">
    <property type="protein sequence ID" value="MBM9477696.1"/>
    <property type="molecule type" value="Genomic_DNA"/>
</dbReference>
<accession>A0A938YHC5</accession>
<dbReference type="InterPro" id="IPR036188">
    <property type="entry name" value="FAD/NAD-bd_sf"/>
</dbReference>
<dbReference type="PRINTS" id="PR00469">
    <property type="entry name" value="PNDRDTASEII"/>
</dbReference>
<keyword evidence="3" id="KW-1185">Reference proteome</keyword>
<feature type="chain" id="PRO_5038736052" description="Lycopene cyclase family protein" evidence="1">
    <location>
        <begin position="21"/>
        <end position="402"/>
    </location>
</feature>
<protein>
    <recommendedName>
        <fullName evidence="4">Lycopene cyclase family protein</fullName>
    </recommendedName>
</protein>
<feature type="signal peptide" evidence="1">
    <location>
        <begin position="1"/>
        <end position="20"/>
    </location>
</feature>
<proteinExistence type="predicted"/>
<organism evidence="2 3">
    <name type="scientific">Nakamurella flavida</name>
    <dbReference type="NCBI Taxonomy" id="363630"/>
    <lineage>
        <taxon>Bacteria</taxon>
        <taxon>Bacillati</taxon>
        <taxon>Actinomycetota</taxon>
        <taxon>Actinomycetes</taxon>
        <taxon>Nakamurellales</taxon>
        <taxon>Nakamurellaceae</taxon>
        <taxon>Nakamurella</taxon>
    </lineage>
</organism>
<dbReference type="Pfam" id="PF05834">
    <property type="entry name" value="Lycopene_cycl"/>
    <property type="match status" value="1"/>
</dbReference>
<comment type="caution">
    <text evidence="2">The sequence shown here is derived from an EMBL/GenBank/DDBJ whole genome shotgun (WGS) entry which is preliminary data.</text>
</comment>
<dbReference type="Proteomes" id="UP000663801">
    <property type="component" value="Unassembled WGS sequence"/>
</dbReference>
<evidence type="ECO:0000313" key="2">
    <source>
        <dbReference type="EMBL" id="MBM9477696.1"/>
    </source>
</evidence>